<feature type="transmembrane region" description="Helical" evidence="2">
    <location>
        <begin position="285"/>
        <end position="306"/>
    </location>
</feature>
<dbReference type="PANTHER" id="PTHR45691:SF6">
    <property type="entry name" value="PROTEIN DIAPHANOUS"/>
    <property type="match status" value="1"/>
</dbReference>
<name>A0AAE0GRA5_9CHLO</name>
<protein>
    <recommendedName>
        <fullName evidence="5">Photosynthesis system II assembly factor Ycf48/Hcf136-like domain-containing protein</fullName>
    </recommendedName>
</protein>
<keyword evidence="4" id="KW-1185">Reference proteome</keyword>
<dbReference type="GO" id="GO:0030041">
    <property type="term" value="P:actin filament polymerization"/>
    <property type="evidence" value="ECO:0007669"/>
    <property type="project" value="TreeGrafter"/>
</dbReference>
<evidence type="ECO:0000256" key="2">
    <source>
        <dbReference type="SAM" id="Phobius"/>
    </source>
</evidence>
<dbReference type="PRINTS" id="PR01217">
    <property type="entry name" value="PRICHEXTENSN"/>
</dbReference>
<dbReference type="InterPro" id="IPR015943">
    <property type="entry name" value="WD40/YVTN_repeat-like_dom_sf"/>
</dbReference>
<dbReference type="SUPFAM" id="SSF110296">
    <property type="entry name" value="Oligoxyloglucan reducing end-specific cellobiohydrolase"/>
    <property type="match status" value="1"/>
</dbReference>
<evidence type="ECO:0008006" key="5">
    <source>
        <dbReference type="Google" id="ProtNLM"/>
    </source>
</evidence>
<dbReference type="AlphaFoldDB" id="A0AAE0GRA5"/>
<proteinExistence type="predicted"/>
<organism evidence="3 4">
    <name type="scientific">Cymbomonas tetramitiformis</name>
    <dbReference type="NCBI Taxonomy" id="36881"/>
    <lineage>
        <taxon>Eukaryota</taxon>
        <taxon>Viridiplantae</taxon>
        <taxon>Chlorophyta</taxon>
        <taxon>Pyramimonadophyceae</taxon>
        <taxon>Pyramimonadales</taxon>
        <taxon>Pyramimonadaceae</taxon>
        <taxon>Cymbomonas</taxon>
    </lineage>
</organism>
<evidence type="ECO:0000313" key="4">
    <source>
        <dbReference type="Proteomes" id="UP001190700"/>
    </source>
</evidence>
<feature type="compositionally biased region" description="Pro residues" evidence="1">
    <location>
        <begin position="211"/>
        <end position="266"/>
    </location>
</feature>
<evidence type="ECO:0000256" key="1">
    <source>
        <dbReference type="SAM" id="MobiDB-lite"/>
    </source>
</evidence>
<dbReference type="Gene3D" id="2.130.10.10">
    <property type="entry name" value="YVTN repeat-like/Quinoprotein amine dehydrogenase"/>
    <property type="match status" value="1"/>
</dbReference>
<dbReference type="Proteomes" id="UP001190700">
    <property type="component" value="Unassembled WGS sequence"/>
</dbReference>
<gene>
    <name evidence="3" type="ORF">CYMTET_9539</name>
</gene>
<keyword evidence="2" id="KW-0812">Transmembrane</keyword>
<keyword evidence="2" id="KW-0472">Membrane</keyword>
<sequence>MDMHALYFLNESVGWVVGHHTRDEDRGVILFTVNAGDSWQPQEYSPNVALNAVHFINATYGVAAGSGGAVFRTVDGGGSWEALSAPCTTRDLHGILVTEVTGMGFAVGEDGVVCRTWDWGATWIDRTSEDGNDDELSLHAVEQWYQAPEEVSYTGTYFEGFKWVYDPEDDWWYFVNVTRRSSQVPRSCWEEGIVAAGDFGKISSYTCRTRSPPPPPSPPPSPGPPPRPPSPPPVPLPPPVRPPPSPPPRPPPPFPGLPPPSPPVPPLQVTDSNEDSVSSLLEQTWFVLILATVAASVGGGGIGLLFHKHVLHPLEKKEDAVVLAKTQPVEGGSQQLVPYTPSKVEVASPAWNREDQGI</sequence>
<keyword evidence="2" id="KW-1133">Transmembrane helix</keyword>
<feature type="region of interest" description="Disordered" evidence="1">
    <location>
        <begin position="204"/>
        <end position="275"/>
    </location>
</feature>
<reference evidence="3 4" key="1">
    <citation type="journal article" date="2015" name="Genome Biol. Evol.">
        <title>Comparative Genomics of a Bacterivorous Green Alga Reveals Evolutionary Causalities and Consequences of Phago-Mixotrophic Mode of Nutrition.</title>
        <authorList>
            <person name="Burns J.A."/>
            <person name="Paasch A."/>
            <person name="Narechania A."/>
            <person name="Kim E."/>
        </authorList>
    </citation>
    <scope>NUCLEOTIDE SEQUENCE [LARGE SCALE GENOMIC DNA]</scope>
    <source>
        <strain evidence="3 4">PLY_AMNH</strain>
    </source>
</reference>
<dbReference type="PANTHER" id="PTHR45691">
    <property type="entry name" value="PROTEIN DIAPHANOUS"/>
    <property type="match status" value="1"/>
</dbReference>
<dbReference type="EMBL" id="LGRX02003180">
    <property type="protein sequence ID" value="KAK3282735.1"/>
    <property type="molecule type" value="Genomic_DNA"/>
</dbReference>
<accession>A0AAE0GRA5</accession>
<comment type="caution">
    <text evidence="3">The sequence shown here is derived from an EMBL/GenBank/DDBJ whole genome shotgun (WGS) entry which is preliminary data.</text>
</comment>
<dbReference type="InterPro" id="IPR051412">
    <property type="entry name" value="Formin_Homology_Diaphanous_sf"/>
</dbReference>
<evidence type="ECO:0000313" key="3">
    <source>
        <dbReference type="EMBL" id="KAK3282735.1"/>
    </source>
</evidence>
<dbReference type="GO" id="GO:0005884">
    <property type="term" value="C:actin filament"/>
    <property type="evidence" value="ECO:0007669"/>
    <property type="project" value="TreeGrafter"/>
</dbReference>